<dbReference type="PROSITE" id="PS50893">
    <property type="entry name" value="ABC_TRANSPORTER_2"/>
    <property type="match status" value="1"/>
</dbReference>
<keyword evidence="6" id="KW-1185">Reference proteome</keyword>
<dbReference type="InterPro" id="IPR003593">
    <property type="entry name" value="AAA+_ATPase"/>
</dbReference>
<gene>
    <name evidence="5" type="ORF">HYN04_02150</name>
</gene>
<dbReference type="InterPro" id="IPR027417">
    <property type="entry name" value="P-loop_NTPase"/>
</dbReference>
<protein>
    <submittedName>
        <fullName evidence="5">Cell division ATP-binding protein FtsE</fullName>
    </submittedName>
</protein>
<dbReference type="SUPFAM" id="SSF52540">
    <property type="entry name" value="P-loop containing nucleoside triphosphate hydrolases"/>
    <property type="match status" value="1"/>
</dbReference>
<organism evidence="5 6">
    <name type="scientific">Phenylobacterium parvum</name>
    <dbReference type="NCBI Taxonomy" id="2201350"/>
    <lineage>
        <taxon>Bacteria</taxon>
        <taxon>Pseudomonadati</taxon>
        <taxon>Pseudomonadota</taxon>
        <taxon>Alphaproteobacteria</taxon>
        <taxon>Caulobacterales</taxon>
        <taxon>Caulobacteraceae</taxon>
        <taxon>Phenylobacterium</taxon>
    </lineage>
</organism>
<evidence type="ECO:0000313" key="6">
    <source>
        <dbReference type="Proteomes" id="UP000247763"/>
    </source>
</evidence>
<sequence length="300" mass="32007">MVQRAGPSSFAPFRDTRDRDTPSRLTDHSPPAEPSRPLFHSCGLLGCRAPAPCARVTAKPPGTALPNAAPLAPNPASALRLAGAAAPRRAGVPGLEGVDLDLAPGDFLLVHGEAGAGKSLLMGLAGLTLRPATGRVEVLGLNPWRLTGAGRARLRRRMGLVFQDLDLIEDMTVAENAALPMQIAGVRPETRRRDARELLDWMGLGSRADALPRDLDHDEQQRLAVARAVAGRPEIILADEPVGWMGPEAARRVLRLLLQLNRQGATLVLASRNPNLAPAPRRMELVRGRPLPEARGEVGA</sequence>
<evidence type="ECO:0000256" key="1">
    <source>
        <dbReference type="ARBA" id="ARBA00022741"/>
    </source>
</evidence>
<dbReference type="GO" id="GO:0016887">
    <property type="term" value="F:ATP hydrolysis activity"/>
    <property type="evidence" value="ECO:0007669"/>
    <property type="project" value="InterPro"/>
</dbReference>
<dbReference type="PANTHER" id="PTHR24220:SF86">
    <property type="entry name" value="ABC TRANSPORTER ABCH.1"/>
    <property type="match status" value="1"/>
</dbReference>
<dbReference type="EMBL" id="CP029479">
    <property type="protein sequence ID" value="AWM76669.1"/>
    <property type="molecule type" value="Genomic_DNA"/>
</dbReference>
<evidence type="ECO:0000313" key="5">
    <source>
        <dbReference type="EMBL" id="AWM76669.1"/>
    </source>
</evidence>
<evidence type="ECO:0000256" key="2">
    <source>
        <dbReference type="ARBA" id="ARBA00022840"/>
    </source>
</evidence>
<dbReference type="Pfam" id="PF00005">
    <property type="entry name" value="ABC_tran"/>
    <property type="match status" value="1"/>
</dbReference>
<evidence type="ECO:0000259" key="4">
    <source>
        <dbReference type="PROSITE" id="PS50893"/>
    </source>
</evidence>
<dbReference type="OrthoDB" id="9802264at2"/>
<evidence type="ECO:0000256" key="3">
    <source>
        <dbReference type="SAM" id="MobiDB-lite"/>
    </source>
</evidence>
<dbReference type="InterPro" id="IPR015854">
    <property type="entry name" value="ABC_transpr_LolD-like"/>
</dbReference>
<feature type="region of interest" description="Disordered" evidence="3">
    <location>
        <begin position="1"/>
        <end position="37"/>
    </location>
</feature>
<keyword evidence="5" id="KW-0131">Cell cycle</keyword>
<dbReference type="AlphaFoldDB" id="A0A2Z3HV90"/>
<dbReference type="GO" id="GO:0022857">
    <property type="term" value="F:transmembrane transporter activity"/>
    <property type="evidence" value="ECO:0007669"/>
    <property type="project" value="TreeGrafter"/>
</dbReference>
<accession>A0A2Z3HV90</accession>
<feature type="domain" description="ABC transporter" evidence="4">
    <location>
        <begin position="79"/>
        <end position="298"/>
    </location>
</feature>
<dbReference type="Gene3D" id="3.40.50.300">
    <property type="entry name" value="P-loop containing nucleotide triphosphate hydrolases"/>
    <property type="match status" value="1"/>
</dbReference>
<dbReference type="PANTHER" id="PTHR24220">
    <property type="entry name" value="IMPORT ATP-BINDING PROTEIN"/>
    <property type="match status" value="1"/>
</dbReference>
<keyword evidence="5" id="KW-0132">Cell division</keyword>
<keyword evidence="1" id="KW-0547">Nucleotide-binding</keyword>
<dbReference type="KEGG" id="phb:HYN04_02150"/>
<dbReference type="SMART" id="SM00382">
    <property type="entry name" value="AAA"/>
    <property type="match status" value="1"/>
</dbReference>
<dbReference type="GO" id="GO:0005886">
    <property type="term" value="C:plasma membrane"/>
    <property type="evidence" value="ECO:0007669"/>
    <property type="project" value="TreeGrafter"/>
</dbReference>
<name>A0A2Z3HV90_9CAUL</name>
<dbReference type="InterPro" id="IPR003439">
    <property type="entry name" value="ABC_transporter-like_ATP-bd"/>
</dbReference>
<reference evidence="6" key="1">
    <citation type="submission" date="2018-05" db="EMBL/GenBank/DDBJ databases">
        <title>Genome sequencing of Phenylobacterium sp. HYN0004.</title>
        <authorList>
            <person name="Yi H."/>
            <person name="Baek C."/>
        </authorList>
    </citation>
    <scope>NUCLEOTIDE SEQUENCE [LARGE SCALE GENOMIC DNA]</scope>
    <source>
        <strain evidence="6">HYN0004</strain>
    </source>
</reference>
<keyword evidence="2 5" id="KW-0067">ATP-binding</keyword>
<dbReference type="GO" id="GO:0005524">
    <property type="term" value="F:ATP binding"/>
    <property type="evidence" value="ECO:0007669"/>
    <property type="project" value="UniProtKB-KW"/>
</dbReference>
<proteinExistence type="predicted"/>
<dbReference type="GO" id="GO:0051301">
    <property type="term" value="P:cell division"/>
    <property type="evidence" value="ECO:0007669"/>
    <property type="project" value="UniProtKB-KW"/>
</dbReference>
<feature type="compositionally biased region" description="Basic and acidic residues" evidence="3">
    <location>
        <begin position="14"/>
        <end position="27"/>
    </location>
</feature>
<dbReference type="Proteomes" id="UP000247763">
    <property type="component" value="Chromosome"/>
</dbReference>